<proteinExistence type="predicted"/>
<reference evidence="4" key="2">
    <citation type="journal article" date="2021" name="PeerJ">
        <title>Extensive microbial diversity within the chicken gut microbiome revealed by metagenomics and culture.</title>
        <authorList>
            <person name="Gilroy R."/>
            <person name="Ravi A."/>
            <person name="Getino M."/>
            <person name="Pursley I."/>
            <person name="Horton D.L."/>
            <person name="Alikhan N.F."/>
            <person name="Baker D."/>
            <person name="Gharbi K."/>
            <person name="Hall N."/>
            <person name="Watson M."/>
            <person name="Adriaenssens E.M."/>
            <person name="Foster-Nyarko E."/>
            <person name="Jarju S."/>
            <person name="Secka A."/>
            <person name="Antonio M."/>
            <person name="Oren A."/>
            <person name="Chaudhuri R.R."/>
            <person name="La Ragione R."/>
            <person name="Hildebrand F."/>
            <person name="Pallen M.J."/>
        </authorList>
    </citation>
    <scope>NUCLEOTIDE SEQUENCE</scope>
    <source>
        <strain evidence="4">ChiBcec7-5410</strain>
    </source>
</reference>
<dbReference type="Pfam" id="PF02616">
    <property type="entry name" value="SMC_ScpA"/>
    <property type="match status" value="1"/>
</dbReference>
<evidence type="ECO:0000313" key="4">
    <source>
        <dbReference type="EMBL" id="HIT94188.1"/>
    </source>
</evidence>
<evidence type="ECO:0000256" key="1">
    <source>
        <dbReference type="ARBA" id="ARBA00022829"/>
    </source>
</evidence>
<dbReference type="InterPro" id="IPR003768">
    <property type="entry name" value="ScpA"/>
</dbReference>
<name>A0A9D1H5T4_9FIRM</name>
<protein>
    <recommendedName>
        <fullName evidence="2">Segregation and condensation protein A</fullName>
    </recommendedName>
</protein>
<comment type="caution">
    <text evidence="4">The sequence shown here is derived from an EMBL/GenBank/DDBJ whole genome shotgun (WGS) entry which is preliminary data.</text>
</comment>
<keyword evidence="1" id="KW-0159">Chromosome partition</keyword>
<dbReference type="PANTHER" id="PTHR33969:SF2">
    <property type="entry name" value="SEGREGATION AND CONDENSATION PROTEIN A"/>
    <property type="match status" value="1"/>
</dbReference>
<feature type="compositionally biased region" description="Basic and acidic residues" evidence="3">
    <location>
        <begin position="231"/>
        <end position="251"/>
    </location>
</feature>
<dbReference type="Proteomes" id="UP000824160">
    <property type="component" value="Unassembled WGS sequence"/>
</dbReference>
<evidence type="ECO:0000313" key="5">
    <source>
        <dbReference type="Proteomes" id="UP000824160"/>
    </source>
</evidence>
<reference evidence="4" key="1">
    <citation type="submission" date="2020-10" db="EMBL/GenBank/DDBJ databases">
        <authorList>
            <person name="Gilroy R."/>
        </authorList>
    </citation>
    <scope>NUCLEOTIDE SEQUENCE</scope>
    <source>
        <strain evidence="4">ChiBcec7-5410</strain>
    </source>
</reference>
<gene>
    <name evidence="4" type="ORF">IAC43_03310</name>
</gene>
<feature type="region of interest" description="Disordered" evidence="3">
    <location>
        <begin position="228"/>
        <end position="251"/>
    </location>
</feature>
<dbReference type="AlphaFoldDB" id="A0A9D1H5T4"/>
<dbReference type="PANTHER" id="PTHR33969">
    <property type="entry name" value="SEGREGATION AND CONDENSATION PROTEIN A"/>
    <property type="match status" value="1"/>
</dbReference>
<sequence>MEALEFRLGEFEGPLELLLHLISRHKMKITDIEIGKLLEQYLAYMEQMQDADLEISSAFLEMAARLVYIKTVSLLPRHEEAVALKKELEGQLIEYQRIKQVAALLAQQYAGCALFVRRPSPIPSDPVFRGQADPEKLRKAYLLAVGKAGRRIPPSAEVFSGIVSKRFVSVSSRIVWLLRRLYRTGEAAYNDLFTSGDRSEMVATFLAVLELMKSGRITMSQDGSHLYFNRQRSDRNNKHNPPEDKEQDGWK</sequence>
<evidence type="ECO:0000256" key="2">
    <source>
        <dbReference type="ARBA" id="ARBA00044777"/>
    </source>
</evidence>
<evidence type="ECO:0000256" key="3">
    <source>
        <dbReference type="SAM" id="MobiDB-lite"/>
    </source>
</evidence>
<accession>A0A9D1H5T4</accession>
<dbReference type="GO" id="GO:0007059">
    <property type="term" value="P:chromosome segregation"/>
    <property type="evidence" value="ECO:0007669"/>
    <property type="project" value="UniProtKB-KW"/>
</dbReference>
<dbReference type="Gene3D" id="6.10.250.2410">
    <property type="match status" value="1"/>
</dbReference>
<organism evidence="4 5">
    <name type="scientific">Candidatus Faecivivens stercoripullorum</name>
    <dbReference type="NCBI Taxonomy" id="2840805"/>
    <lineage>
        <taxon>Bacteria</taxon>
        <taxon>Bacillati</taxon>
        <taxon>Bacillota</taxon>
        <taxon>Clostridia</taxon>
        <taxon>Eubacteriales</taxon>
        <taxon>Oscillospiraceae</taxon>
        <taxon>Oscillospiraceae incertae sedis</taxon>
        <taxon>Candidatus Faecivivens</taxon>
    </lineage>
</organism>
<dbReference type="EMBL" id="DVLW01000091">
    <property type="protein sequence ID" value="HIT94188.1"/>
    <property type="molecule type" value="Genomic_DNA"/>
</dbReference>